<sequence>MLRDASPPSRTKSLAKLFSSFASRFPLLSLCPSFHPSPSSSLILRCCRPPRTQDRSSQPEDDRREPTLVASHLSTTQSPNRHFAQAHLRSGKGDMSSSSTDISGSSARFRLYRRPKWLPLPPLTNIERPPSILSSLFSTAARSSLHRRGTTDLVAS</sequence>
<dbReference type="AlphaFoldDB" id="A0A8J5G9D9"/>
<protein>
    <submittedName>
        <fullName evidence="2">Uncharacterized protein</fullName>
    </submittedName>
</protein>
<accession>A0A8J5G9D9</accession>
<dbReference type="Proteomes" id="UP000734854">
    <property type="component" value="Unassembled WGS sequence"/>
</dbReference>
<keyword evidence="3" id="KW-1185">Reference proteome</keyword>
<feature type="compositionally biased region" description="Basic and acidic residues" evidence="1">
    <location>
        <begin position="51"/>
        <end position="66"/>
    </location>
</feature>
<evidence type="ECO:0000313" key="2">
    <source>
        <dbReference type="EMBL" id="KAG6503238.1"/>
    </source>
</evidence>
<reference evidence="2 3" key="1">
    <citation type="submission" date="2020-08" db="EMBL/GenBank/DDBJ databases">
        <title>Plant Genome Project.</title>
        <authorList>
            <person name="Zhang R.-G."/>
        </authorList>
    </citation>
    <scope>NUCLEOTIDE SEQUENCE [LARGE SCALE GENOMIC DNA]</scope>
    <source>
        <tissue evidence="2">Rhizome</tissue>
    </source>
</reference>
<proteinExistence type="predicted"/>
<name>A0A8J5G9D9_ZINOF</name>
<organism evidence="2 3">
    <name type="scientific">Zingiber officinale</name>
    <name type="common">Ginger</name>
    <name type="synonym">Amomum zingiber</name>
    <dbReference type="NCBI Taxonomy" id="94328"/>
    <lineage>
        <taxon>Eukaryota</taxon>
        <taxon>Viridiplantae</taxon>
        <taxon>Streptophyta</taxon>
        <taxon>Embryophyta</taxon>
        <taxon>Tracheophyta</taxon>
        <taxon>Spermatophyta</taxon>
        <taxon>Magnoliopsida</taxon>
        <taxon>Liliopsida</taxon>
        <taxon>Zingiberales</taxon>
        <taxon>Zingiberaceae</taxon>
        <taxon>Zingiber</taxon>
    </lineage>
</organism>
<gene>
    <name evidence="2" type="ORF">ZIOFF_035549</name>
</gene>
<evidence type="ECO:0000313" key="3">
    <source>
        <dbReference type="Proteomes" id="UP000734854"/>
    </source>
</evidence>
<comment type="caution">
    <text evidence="2">The sequence shown here is derived from an EMBL/GenBank/DDBJ whole genome shotgun (WGS) entry which is preliminary data.</text>
</comment>
<evidence type="ECO:0000256" key="1">
    <source>
        <dbReference type="SAM" id="MobiDB-lite"/>
    </source>
</evidence>
<dbReference type="EMBL" id="JACMSC010000010">
    <property type="protein sequence ID" value="KAG6503238.1"/>
    <property type="molecule type" value="Genomic_DNA"/>
</dbReference>
<feature type="region of interest" description="Disordered" evidence="1">
    <location>
        <begin position="45"/>
        <end position="80"/>
    </location>
</feature>